<dbReference type="InterPro" id="IPR014756">
    <property type="entry name" value="Ig_E-set"/>
</dbReference>
<organism evidence="5">
    <name type="scientific">Medioppia subpectinata</name>
    <dbReference type="NCBI Taxonomy" id="1979941"/>
    <lineage>
        <taxon>Eukaryota</taxon>
        <taxon>Metazoa</taxon>
        <taxon>Ecdysozoa</taxon>
        <taxon>Arthropoda</taxon>
        <taxon>Chelicerata</taxon>
        <taxon>Arachnida</taxon>
        <taxon>Acari</taxon>
        <taxon>Acariformes</taxon>
        <taxon>Sarcoptiformes</taxon>
        <taxon>Oribatida</taxon>
        <taxon>Brachypylina</taxon>
        <taxon>Oppioidea</taxon>
        <taxon>Oppiidae</taxon>
        <taxon>Medioppia</taxon>
    </lineage>
</organism>
<dbReference type="FunFam" id="2.60.40.10:FF:000140">
    <property type="entry name" value="FiLamiN (Actin binding protein) homolog"/>
    <property type="match status" value="1"/>
</dbReference>
<feature type="compositionally biased region" description="Basic and acidic residues" evidence="4">
    <location>
        <begin position="945"/>
        <end position="954"/>
    </location>
</feature>
<evidence type="ECO:0000256" key="3">
    <source>
        <dbReference type="PROSITE-ProRule" id="PRU00087"/>
    </source>
</evidence>
<evidence type="ECO:0008006" key="7">
    <source>
        <dbReference type="Google" id="ProtNLM"/>
    </source>
</evidence>
<dbReference type="EMBL" id="OC871107">
    <property type="protein sequence ID" value="CAD7635308.1"/>
    <property type="molecule type" value="Genomic_DNA"/>
</dbReference>
<accession>A0A7R9L5J2</accession>
<feature type="non-terminal residue" evidence="5">
    <location>
        <position position="954"/>
    </location>
</feature>
<keyword evidence="6" id="KW-1185">Reference proteome</keyword>
<keyword evidence="2" id="KW-0677">Repeat</keyword>
<evidence type="ECO:0000256" key="2">
    <source>
        <dbReference type="ARBA" id="ARBA00022737"/>
    </source>
</evidence>
<dbReference type="Proteomes" id="UP000759131">
    <property type="component" value="Unassembled WGS sequence"/>
</dbReference>
<evidence type="ECO:0000313" key="6">
    <source>
        <dbReference type="Proteomes" id="UP000759131"/>
    </source>
</evidence>
<dbReference type="SUPFAM" id="SSF81296">
    <property type="entry name" value="E set domains"/>
    <property type="match status" value="10"/>
</dbReference>
<dbReference type="PANTHER" id="PTHR38537">
    <property type="entry name" value="JITTERBUG, ISOFORM N"/>
    <property type="match status" value="1"/>
</dbReference>
<proteinExistence type="inferred from homology"/>
<dbReference type="PROSITE" id="PS50194">
    <property type="entry name" value="FILAMIN_REPEAT"/>
    <property type="match status" value="10"/>
</dbReference>
<dbReference type="EMBL" id="CAJPIZ010016532">
    <property type="protein sequence ID" value="CAG2115738.1"/>
    <property type="molecule type" value="Genomic_DNA"/>
</dbReference>
<evidence type="ECO:0000256" key="1">
    <source>
        <dbReference type="ARBA" id="ARBA00009238"/>
    </source>
</evidence>
<sequence>VDVQVIDPKGKSSSVPIRVRQNDEDPTKFKCEYAPQLEGPHKVEVTFAGKPVPNSPFAVKVAPACNAEKVRALGRGLQPTGIRVNDNAEFKVFTEGAGAGKPEVKVLGPDGQPIKCSVRKLADGVTYDCDYKPLKEGRYVVEVTFAGQEIFQSPYEVQVSPMKESKIVAYGPGLKGGVVGHPARFTVDTNGETGTLGFSVEGPSYAQIECRDNGDGSAEVEYHPTAPGEYAVHVTCDGEDIPNSPYMPMIIPKTDYNPDAVVASGPGLAPKGVVIVTPTEFTVDTRKAGKAPLDVSVMNNADYKELDLKLTDNKDGTFKAQYKPDKLGKHTVHVNYGGVAVPKSPFRVTVGGMPDAAKVKVEGPGVSKGVKPKQPTYYIIDTRQAGGGELVTSVKDEKGKDVPITITDHQDGQYTAEYTAPAPGKYKVSTTYAGRPVPGSPVDLNVTPPADVSKVKVDGLEKIVVIDTLQQFRVRIDTDYCDQFDEISVIITTPTNEAYLPHIIPTSSGFLVNYIPHQTGRYVIRVLLNSVCVPDSPHTVRVVEPPPDHKSPVPTGQQCDLIRAYGPGLTHGTVRKVAQFLIDTKAAADTSPDVARLSVCIDGPSQTTVDYRDNCDGTYSVSYLPTAAGKYRIGITTDGRHIPRSPFTAIVSTGIYQFVNCINSFTVDASAVDKAGDGTVEPTITGPSGKKVNSHVKNNNDGTYKVNYILPDEGEYKFDVKFDGSPIPGASPVAVKATHGADPKRVKVYGPGIEKGFLNQPNQFTIETINAGNGGIGLSVEGPTEAKVTCRDNRDGTCLVEYIPNEGGVYDVAIKFADENVPGSVFKVPVQSEVDATKVTATGAGIDPNNCRAAASLPFKVNAKRSAKAPLAVEVTSDKGPIAQKPEIVDNKDGTYDVSYVPPPEGSKCDVKVTYGGKDIQGSPFKMKVKKKSEPKNVKLSGPGLDKKVTASLS</sequence>
<dbReference type="OrthoDB" id="18740at2759"/>
<feature type="repeat" description="Filamin" evidence="3">
    <location>
        <begin position="159"/>
        <end position="250"/>
    </location>
</feature>
<dbReference type="InterPro" id="IPR017868">
    <property type="entry name" value="Filamin/ABP280_repeat-like"/>
</dbReference>
<feature type="repeat" description="Filamin" evidence="3">
    <location>
        <begin position="562"/>
        <end position="651"/>
    </location>
</feature>
<dbReference type="FunFam" id="2.60.40.10:FF:000001">
    <property type="entry name" value="Filamin-C isoform b"/>
    <property type="match status" value="2"/>
</dbReference>
<dbReference type="PANTHER" id="PTHR38537:SF8">
    <property type="entry name" value="FILAMIN-A"/>
    <property type="match status" value="1"/>
</dbReference>
<dbReference type="GO" id="GO:0030036">
    <property type="term" value="P:actin cytoskeleton organization"/>
    <property type="evidence" value="ECO:0007669"/>
    <property type="project" value="InterPro"/>
</dbReference>
<feature type="repeat" description="Filamin" evidence="3">
    <location>
        <begin position="831"/>
        <end position="929"/>
    </location>
</feature>
<feature type="repeat" description="Filamin" evidence="3">
    <location>
        <begin position="664"/>
        <end position="730"/>
    </location>
</feature>
<dbReference type="InterPro" id="IPR044801">
    <property type="entry name" value="Filamin"/>
</dbReference>
<dbReference type="InterPro" id="IPR001298">
    <property type="entry name" value="Filamin/ABP280_rpt"/>
</dbReference>
<feature type="repeat" description="Filamin" evidence="3">
    <location>
        <begin position="62"/>
        <end position="159"/>
    </location>
</feature>
<dbReference type="InterPro" id="IPR013783">
    <property type="entry name" value="Ig-like_fold"/>
</dbReference>
<protein>
    <recommendedName>
        <fullName evidence="7">Filamin</fullName>
    </recommendedName>
</protein>
<name>A0A7R9L5J2_9ACAR</name>
<feature type="region of interest" description="Disordered" evidence="4">
    <location>
        <begin position="927"/>
        <end position="954"/>
    </location>
</feature>
<feature type="repeat" description="Filamin" evidence="3">
    <location>
        <begin position="1"/>
        <end position="61"/>
    </location>
</feature>
<comment type="similarity">
    <text evidence="1">Belongs to the filamin family.</text>
</comment>
<reference evidence="5" key="1">
    <citation type="submission" date="2020-11" db="EMBL/GenBank/DDBJ databases">
        <authorList>
            <person name="Tran Van P."/>
        </authorList>
    </citation>
    <scope>NUCLEOTIDE SEQUENCE</scope>
</reference>
<feature type="non-terminal residue" evidence="5">
    <location>
        <position position="1"/>
    </location>
</feature>
<evidence type="ECO:0000256" key="4">
    <source>
        <dbReference type="SAM" id="MobiDB-lite"/>
    </source>
</evidence>
<dbReference type="Pfam" id="PF00630">
    <property type="entry name" value="Filamin"/>
    <property type="match status" value="10"/>
</dbReference>
<dbReference type="Gene3D" id="2.60.40.10">
    <property type="entry name" value="Immunoglobulins"/>
    <property type="match status" value="10"/>
</dbReference>
<gene>
    <name evidence="5" type="ORF">OSB1V03_LOCUS15699</name>
</gene>
<dbReference type="AlphaFoldDB" id="A0A7R9L5J2"/>
<feature type="repeat" description="Filamin" evidence="3">
    <location>
        <begin position="253"/>
        <end position="350"/>
    </location>
</feature>
<feature type="repeat" description="Filamin" evidence="3">
    <location>
        <begin position="351"/>
        <end position="446"/>
    </location>
</feature>
<feature type="repeat" description="Filamin" evidence="3">
    <location>
        <begin position="738"/>
        <end position="830"/>
    </location>
</feature>
<feature type="repeat" description="Filamin" evidence="3">
    <location>
        <begin position="447"/>
        <end position="542"/>
    </location>
</feature>
<dbReference type="SMART" id="SM00557">
    <property type="entry name" value="IG_FLMN"/>
    <property type="match status" value="10"/>
</dbReference>
<dbReference type="GO" id="GO:0051015">
    <property type="term" value="F:actin filament binding"/>
    <property type="evidence" value="ECO:0007669"/>
    <property type="project" value="InterPro"/>
</dbReference>
<evidence type="ECO:0000313" key="5">
    <source>
        <dbReference type="EMBL" id="CAD7635308.1"/>
    </source>
</evidence>